<dbReference type="OrthoDB" id="9764871at2"/>
<dbReference type="RefSeq" id="WP_138404295.1">
    <property type="nucleotide sequence ID" value="NZ_VBSP01000012.1"/>
</dbReference>
<feature type="region of interest" description="Disordered" evidence="1">
    <location>
        <begin position="37"/>
        <end position="99"/>
    </location>
</feature>
<dbReference type="AlphaFoldDB" id="A0A5R9DY23"/>
<sequence length="383" mass="42710">MNNKKRLSLLVLALLFGVSSPVITTFAENISPIESVEWGQESTSEAPAEEESQESSDESVEETSEETSEEATEDASTEESSEVESIVETEEVPMESALDTSSPLAFLEGVSQLEQRSVEYASFVVVGEEMDLISQNSLKDGDKYYTAQLRPPYLPSAIFSRSDRESIQEAHISVDDLIQYAADALNTQPQIYAGTVVEDFYVFTQENYDELQGKVVQLDSTEGGLNSANLEMFRVEDFLTEVAIEWLGHEEVINAFEANEMGEQVMIAGDIGTLYNEIVQAKQEEYPELSEFFDRATTAIEGTMNVDYENGVFGMGLVAMNDEEQMTGIELYLLESAGTIIDFTDEIVYSYEEFAEFVGFDVIQEINELEATLTPDMFETTEE</sequence>
<evidence type="ECO:0000256" key="1">
    <source>
        <dbReference type="SAM" id="MobiDB-lite"/>
    </source>
</evidence>
<keyword evidence="2" id="KW-0732">Signal</keyword>
<dbReference type="EMBL" id="VBSP01000012">
    <property type="protein sequence ID" value="TLQ41697.1"/>
    <property type="molecule type" value="Genomic_DNA"/>
</dbReference>
<feature type="compositionally biased region" description="Acidic residues" evidence="1">
    <location>
        <begin position="47"/>
        <end position="93"/>
    </location>
</feature>
<evidence type="ECO:0000313" key="4">
    <source>
        <dbReference type="Proteomes" id="UP000306420"/>
    </source>
</evidence>
<feature type="chain" id="PRO_5039457677" evidence="2">
    <location>
        <begin position="25"/>
        <end position="383"/>
    </location>
</feature>
<accession>A0A5R9DY23</accession>
<proteinExistence type="predicted"/>
<protein>
    <submittedName>
        <fullName evidence="3">Uncharacterized protein</fullName>
    </submittedName>
</protein>
<dbReference type="Proteomes" id="UP000306420">
    <property type="component" value="Unassembled WGS sequence"/>
</dbReference>
<gene>
    <name evidence="3" type="ORF">FEZ33_04965</name>
</gene>
<reference evidence="3 4" key="1">
    <citation type="submission" date="2019-05" db="EMBL/GenBank/DDBJ databases">
        <title>The metagenome of a microbial culture collection derived from dairy environment covers the genomic content of the human microbiome.</title>
        <authorList>
            <person name="Roder T."/>
            <person name="Wuthrich D."/>
            <person name="Sattari Z."/>
            <person name="Von Ah U."/>
            <person name="Bar C."/>
            <person name="Ronchi F."/>
            <person name="Macpherson A.J."/>
            <person name="Ganal-Vonarburg S.C."/>
            <person name="Bruggmann R."/>
            <person name="Vergeres G."/>
        </authorList>
    </citation>
    <scope>NUCLEOTIDE SEQUENCE [LARGE SCALE GENOMIC DNA]</scope>
    <source>
        <strain evidence="3 4">FAM 24227</strain>
    </source>
</reference>
<name>A0A5R9DY23_9LACT</name>
<evidence type="ECO:0000313" key="3">
    <source>
        <dbReference type="EMBL" id="TLQ41697.1"/>
    </source>
</evidence>
<evidence type="ECO:0000256" key="2">
    <source>
        <dbReference type="SAM" id="SignalP"/>
    </source>
</evidence>
<feature type="signal peptide" evidence="2">
    <location>
        <begin position="1"/>
        <end position="24"/>
    </location>
</feature>
<organism evidence="3 4">
    <name type="scientific">Ruoffia tabacinasalis</name>
    <dbReference type="NCBI Taxonomy" id="87458"/>
    <lineage>
        <taxon>Bacteria</taxon>
        <taxon>Bacillati</taxon>
        <taxon>Bacillota</taxon>
        <taxon>Bacilli</taxon>
        <taxon>Lactobacillales</taxon>
        <taxon>Aerococcaceae</taxon>
        <taxon>Ruoffia</taxon>
    </lineage>
</organism>
<comment type="caution">
    <text evidence="3">The sequence shown here is derived from an EMBL/GenBank/DDBJ whole genome shotgun (WGS) entry which is preliminary data.</text>
</comment>